<dbReference type="AlphaFoldDB" id="A0A0D0BCA2"/>
<evidence type="ECO:0000313" key="3">
    <source>
        <dbReference type="Proteomes" id="UP000053593"/>
    </source>
</evidence>
<name>A0A0D0BCA2_9AGAR</name>
<feature type="region of interest" description="Disordered" evidence="1">
    <location>
        <begin position="301"/>
        <end position="335"/>
    </location>
</feature>
<feature type="compositionally biased region" description="Polar residues" evidence="1">
    <location>
        <begin position="301"/>
        <end position="318"/>
    </location>
</feature>
<accession>A0A0D0BCA2</accession>
<keyword evidence="3" id="KW-1185">Reference proteome</keyword>
<sequence>MCVVAVCKLEKPIILGNFIKVLARIHIGKLGFVVAQSNTLLGICISSHSNGLDFQVHVNSVKLTTPDISNTKVPWVNVGVMIHSGPFASSIGTVKDIVVNSARSLSITVRLIHGQECKILTIPLSENNKGNKFQEFSINSLIETMQMGPVPWLGLLVDFVKGHYKGEHGAIWDVNRYAINPAQLKKQSGLVLTVEHYVFTPGQANKVVNVDYENVRYCRLTIYLRTCFHLCNLFMPMARQSFYLPEQIYEKELTANEPVPGDIVIGSFTPLPNDFEKATIFTGVWSPSCPTPVPSLSAIEETSNTSGYKTPSSSQSPALWTLASPSPSPASHSPSPAPSHWILNLKLVSIPMKVDINGGDYDMSKKKGGIFVETVIGKGRISVFHRCSPKVMDYIPHNLVNSFQDQLNPAREKGLMLCRRVHHFYKNEKTEANHRMIMVMVDCSGPKEVLGFEFPEVSPSDVEYVKETAKERKDSTDLLQYLRANFSCNDSIVYWT</sequence>
<dbReference type="HOGENOM" id="CLU_549874_0_0_1"/>
<dbReference type="Proteomes" id="UP000053593">
    <property type="component" value="Unassembled WGS sequence"/>
</dbReference>
<protein>
    <submittedName>
        <fullName evidence="2">Uncharacterized protein</fullName>
    </submittedName>
</protein>
<gene>
    <name evidence="2" type="ORF">GYMLUDRAFT_64520</name>
</gene>
<feature type="compositionally biased region" description="Low complexity" evidence="1">
    <location>
        <begin position="323"/>
        <end position="335"/>
    </location>
</feature>
<proteinExistence type="predicted"/>
<organism evidence="2 3">
    <name type="scientific">Collybiopsis luxurians FD-317 M1</name>
    <dbReference type="NCBI Taxonomy" id="944289"/>
    <lineage>
        <taxon>Eukaryota</taxon>
        <taxon>Fungi</taxon>
        <taxon>Dikarya</taxon>
        <taxon>Basidiomycota</taxon>
        <taxon>Agaricomycotina</taxon>
        <taxon>Agaricomycetes</taxon>
        <taxon>Agaricomycetidae</taxon>
        <taxon>Agaricales</taxon>
        <taxon>Marasmiineae</taxon>
        <taxon>Omphalotaceae</taxon>
        <taxon>Collybiopsis</taxon>
        <taxon>Collybiopsis luxurians</taxon>
    </lineage>
</organism>
<evidence type="ECO:0000313" key="2">
    <source>
        <dbReference type="EMBL" id="KIK52021.1"/>
    </source>
</evidence>
<reference evidence="2 3" key="1">
    <citation type="submission" date="2014-04" db="EMBL/GenBank/DDBJ databases">
        <title>Evolutionary Origins and Diversification of the Mycorrhizal Mutualists.</title>
        <authorList>
            <consortium name="DOE Joint Genome Institute"/>
            <consortium name="Mycorrhizal Genomics Consortium"/>
            <person name="Kohler A."/>
            <person name="Kuo A."/>
            <person name="Nagy L.G."/>
            <person name="Floudas D."/>
            <person name="Copeland A."/>
            <person name="Barry K.W."/>
            <person name="Cichocki N."/>
            <person name="Veneault-Fourrey C."/>
            <person name="LaButti K."/>
            <person name="Lindquist E.A."/>
            <person name="Lipzen A."/>
            <person name="Lundell T."/>
            <person name="Morin E."/>
            <person name="Murat C."/>
            <person name="Riley R."/>
            <person name="Ohm R."/>
            <person name="Sun H."/>
            <person name="Tunlid A."/>
            <person name="Henrissat B."/>
            <person name="Grigoriev I.V."/>
            <person name="Hibbett D.S."/>
            <person name="Martin F."/>
        </authorList>
    </citation>
    <scope>NUCLEOTIDE SEQUENCE [LARGE SCALE GENOMIC DNA]</scope>
    <source>
        <strain evidence="2 3">FD-317 M1</strain>
    </source>
</reference>
<dbReference type="EMBL" id="KN834850">
    <property type="protein sequence ID" value="KIK52021.1"/>
    <property type="molecule type" value="Genomic_DNA"/>
</dbReference>
<dbReference type="OrthoDB" id="3046762at2759"/>
<evidence type="ECO:0000256" key="1">
    <source>
        <dbReference type="SAM" id="MobiDB-lite"/>
    </source>
</evidence>